<organism evidence="1 2">
    <name type="scientific">Methylocaldum szegediense</name>
    <dbReference type="NCBI Taxonomy" id="73780"/>
    <lineage>
        <taxon>Bacteria</taxon>
        <taxon>Pseudomonadati</taxon>
        <taxon>Pseudomonadota</taxon>
        <taxon>Gammaproteobacteria</taxon>
        <taxon>Methylococcales</taxon>
        <taxon>Methylococcaceae</taxon>
        <taxon>Methylocaldum</taxon>
    </lineage>
</organism>
<proteinExistence type="predicted"/>
<dbReference type="Proteomes" id="UP001162030">
    <property type="component" value="Chromosome"/>
</dbReference>
<sequence>MGSPLTRATMRAAPSDAVCPSHPISVASMAYALRGNDFNQSFLSIILRDVKGPETKSRNVDMLACCKLILSKTQTIDSHGAVSKTVRLRRTTLDYRVRR</sequence>
<name>A0ABM9HWK6_9GAMM</name>
<keyword evidence="2" id="KW-1185">Reference proteome</keyword>
<gene>
    <name evidence="1" type="ORF">MSZNOR_0171</name>
</gene>
<evidence type="ECO:0000313" key="1">
    <source>
        <dbReference type="EMBL" id="CAI8725299.1"/>
    </source>
</evidence>
<accession>A0ABM9HWK6</accession>
<dbReference type="EMBL" id="OX458333">
    <property type="protein sequence ID" value="CAI8725299.1"/>
    <property type="molecule type" value="Genomic_DNA"/>
</dbReference>
<protein>
    <submittedName>
        <fullName evidence="1">Uncharacterized protein</fullName>
    </submittedName>
</protein>
<reference evidence="1 2" key="1">
    <citation type="submission" date="2023-03" db="EMBL/GenBank/DDBJ databases">
        <authorList>
            <person name="Pearce D."/>
        </authorList>
    </citation>
    <scope>NUCLEOTIDE SEQUENCE [LARGE SCALE GENOMIC DNA]</scope>
    <source>
        <strain evidence="1">Msz</strain>
    </source>
</reference>
<evidence type="ECO:0000313" key="2">
    <source>
        <dbReference type="Proteomes" id="UP001162030"/>
    </source>
</evidence>